<reference evidence="2" key="1">
    <citation type="journal article" date="2022" name="Mol. Ecol. Resour.">
        <title>The genomes of chicory, endive, great burdock and yacon provide insights into Asteraceae palaeo-polyploidization history and plant inulin production.</title>
        <authorList>
            <person name="Fan W."/>
            <person name="Wang S."/>
            <person name="Wang H."/>
            <person name="Wang A."/>
            <person name="Jiang F."/>
            <person name="Liu H."/>
            <person name="Zhao H."/>
            <person name="Xu D."/>
            <person name="Zhang Y."/>
        </authorList>
    </citation>
    <scope>NUCLEOTIDE SEQUENCE [LARGE SCALE GENOMIC DNA]</scope>
    <source>
        <strain evidence="2">cv. Punajuju</strain>
    </source>
</reference>
<accession>A0ACB8YTT1</accession>
<sequence>MASSSAFTQITQTLHHGLKLKHLLKASPEGLLQFPLIEQHISMIHLQKNTNKTGNGALSKHWTPQASKPNPWGQLGNGGRGNGPVRSPNNTWAAQMGGRRDGASNYNYNPPSNTIPPPLQTGWNWNVSPPKCMSIGNQPTPVVPEVVQEDVKDHNIFQLNKKFNNINDPWWMLRSKEVPKGEKELDPQDNLTCTLAKMERLDRFALKKLLFHLRDEKLEEMKEFEEEREKLIKLHEIA</sequence>
<reference evidence="1 2" key="2">
    <citation type="journal article" date="2022" name="Mol. Ecol. Resour.">
        <title>The genomes of chicory, endive, great burdock and yacon provide insights into Asteraceae paleo-polyploidization history and plant inulin production.</title>
        <authorList>
            <person name="Fan W."/>
            <person name="Wang S."/>
            <person name="Wang H."/>
            <person name="Wang A."/>
            <person name="Jiang F."/>
            <person name="Liu H."/>
            <person name="Zhao H."/>
            <person name="Xu D."/>
            <person name="Zhang Y."/>
        </authorList>
    </citation>
    <scope>NUCLEOTIDE SEQUENCE [LARGE SCALE GENOMIC DNA]</scope>
    <source>
        <strain evidence="2">cv. Punajuju</strain>
        <tissue evidence="1">Leaves</tissue>
    </source>
</reference>
<dbReference type="EMBL" id="CM042017">
    <property type="protein sequence ID" value="KAI3689137.1"/>
    <property type="molecule type" value="Genomic_DNA"/>
</dbReference>
<evidence type="ECO:0000313" key="2">
    <source>
        <dbReference type="Proteomes" id="UP001055811"/>
    </source>
</evidence>
<keyword evidence="2" id="KW-1185">Reference proteome</keyword>
<name>A0ACB8YTT1_CICIN</name>
<comment type="caution">
    <text evidence="1">The sequence shown here is derived from an EMBL/GenBank/DDBJ whole genome shotgun (WGS) entry which is preliminary data.</text>
</comment>
<dbReference type="Proteomes" id="UP001055811">
    <property type="component" value="Linkage Group LG09"/>
</dbReference>
<evidence type="ECO:0000313" key="1">
    <source>
        <dbReference type="EMBL" id="KAI3689137.1"/>
    </source>
</evidence>
<protein>
    <submittedName>
        <fullName evidence="1">Uncharacterized protein</fullName>
    </submittedName>
</protein>
<proteinExistence type="predicted"/>
<organism evidence="1 2">
    <name type="scientific">Cichorium intybus</name>
    <name type="common">Chicory</name>
    <dbReference type="NCBI Taxonomy" id="13427"/>
    <lineage>
        <taxon>Eukaryota</taxon>
        <taxon>Viridiplantae</taxon>
        <taxon>Streptophyta</taxon>
        <taxon>Embryophyta</taxon>
        <taxon>Tracheophyta</taxon>
        <taxon>Spermatophyta</taxon>
        <taxon>Magnoliopsida</taxon>
        <taxon>eudicotyledons</taxon>
        <taxon>Gunneridae</taxon>
        <taxon>Pentapetalae</taxon>
        <taxon>asterids</taxon>
        <taxon>campanulids</taxon>
        <taxon>Asterales</taxon>
        <taxon>Asteraceae</taxon>
        <taxon>Cichorioideae</taxon>
        <taxon>Cichorieae</taxon>
        <taxon>Cichoriinae</taxon>
        <taxon>Cichorium</taxon>
    </lineage>
</organism>
<gene>
    <name evidence="1" type="ORF">L2E82_47086</name>
</gene>